<dbReference type="AlphaFoldDB" id="A0A484USP4"/>
<organism evidence="1">
    <name type="scientific">plant metagenome</name>
    <dbReference type="NCBI Taxonomy" id="1297885"/>
    <lineage>
        <taxon>unclassified sequences</taxon>
        <taxon>metagenomes</taxon>
        <taxon>organismal metagenomes</taxon>
    </lineage>
</organism>
<proteinExistence type="predicted"/>
<name>A0A484USP4_9ZZZZ</name>
<dbReference type="InterPro" id="IPR014915">
    <property type="entry name" value="Phage_TLS_TfmB"/>
</dbReference>
<gene>
    <name evidence="1" type="ORF">DAR3_2940</name>
</gene>
<accession>A0A484USP4</accession>
<sequence length="105" mass="11606">MFRPPPERSALAEFGLRPEDFPPEDIALWPDNVLVKDVFQAMGTQWRAGPAGLLGLDYAALPVVLRFLGAPRSRHSEVFDGVRVMEMTALASMHRKRPASGGQFS</sequence>
<evidence type="ECO:0000313" key="1">
    <source>
        <dbReference type="EMBL" id="VFR89606.1"/>
    </source>
</evidence>
<dbReference type="Pfam" id="PF08809">
    <property type="entry name" value="DUF1799"/>
    <property type="match status" value="1"/>
</dbReference>
<reference evidence="1" key="1">
    <citation type="submission" date="2019-03" db="EMBL/GenBank/DDBJ databases">
        <authorList>
            <person name="Danneels B."/>
        </authorList>
    </citation>
    <scope>NUCLEOTIDE SEQUENCE</scope>
</reference>
<protein>
    <submittedName>
        <fullName evidence="1">Uncharacterized protein</fullName>
    </submittedName>
</protein>
<dbReference type="EMBL" id="CAADIJ010000029">
    <property type="protein sequence ID" value="VFR89606.1"/>
    <property type="molecule type" value="Genomic_DNA"/>
</dbReference>